<evidence type="ECO:0000313" key="3">
    <source>
        <dbReference type="EMBL" id="QGR06234.1"/>
    </source>
</evidence>
<keyword evidence="1" id="KW-1133">Transmembrane helix</keyword>
<reference evidence="4" key="1">
    <citation type="submission" date="2017-11" db="EMBL/GenBank/DDBJ databases">
        <title>Genome sequence of Pantoea sp. MSR2.</title>
        <authorList>
            <person name="Nascimento F.X."/>
        </authorList>
    </citation>
    <scope>NUCLEOTIDE SEQUENCE [LARGE SCALE GENOMIC DNA]</scope>
    <source>
        <strain evidence="4">MSR2</strain>
    </source>
</reference>
<dbReference type="Proteomes" id="UP001171299">
    <property type="component" value="Unassembled WGS sequence"/>
</dbReference>
<accession>A0AAP9H4L2</accession>
<dbReference type="Proteomes" id="UP000424872">
    <property type="component" value="Chromosome"/>
</dbReference>
<keyword evidence="1" id="KW-0812">Transmembrane</keyword>
<dbReference type="AlphaFoldDB" id="A0AAP9H4L2"/>
<dbReference type="EMBL" id="JAUOOM010000005">
    <property type="protein sequence ID" value="MDO6406275.1"/>
    <property type="molecule type" value="Genomic_DNA"/>
</dbReference>
<reference evidence="3" key="2">
    <citation type="journal article" date="2020" name="Environ. Microbiol.">
        <title>The extreme plant-growth-promoting properties of Pantoea phytobeneficialis MSR2 revealed by functional and genomic analysis.</title>
        <authorList>
            <person name="Nascimento F.X."/>
            <person name="Hernandez A.G."/>
            <person name="Glick B.R."/>
            <person name="Rossi M.J."/>
        </authorList>
    </citation>
    <scope>NUCLEOTIDE SEQUENCE</scope>
    <source>
        <strain evidence="3">MSR2</strain>
    </source>
</reference>
<keyword evidence="5" id="KW-1185">Reference proteome</keyword>
<dbReference type="KEGG" id="ppho:CTZ24_07355"/>
<proteinExistence type="predicted"/>
<gene>
    <name evidence="3" type="ORF">CTZ24_07355</name>
    <name evidence="2" type="ORF">Q3404_06775</name>
</gene>
<sequence length="156" mass="18044">MVDTILPAILSISSLVAAFIGALISIRSVRKRREIEVKLFNEIIDQQIKKNTNKNKKDIENCFVEVGNELKIRVDILNKIQMDLEKISESKRDFDKSKYIRHVKYDKYLLEINEAIEKIDSKNRHLLSNALNQGSEIGKVRYLEKITKEALEKTVG</sequence>
<dbReference type="EMBL" id="CP024636">
    <property type="protein sequence ID" value="QGR06234.1"/>
    <property type="molecule type" value="Genomic_DNA"/>
</dbReference>
<feature type="transmembrane region" description="Helical" evidence="1">
    <location>
        <begin position="6"/>
        <end position="26"/>
    </location>
</feature>
<evidence type="ECO:0000313" key="5">
    <source>
        <dbReference type="Proteomes" id="UP001171299"/>
    </source>
</evidence>
<organism evidence="3 4">
    <name type="scientific">Pantoea phytobeneficialis</name>
    <dbReference type="NCBI Taxonomy" id="2052056"/>
    <lineage>
        <taxon>Bacteria</taxon>
        <taxon>Pseudomonadati</taxon>
        <taxon>Pseudomonadota</taxon>
        <taxon>Gammaproteobacteria</taxon>
        <taxon>Enterobacterales</taxon>
        <taxon>Erwiniaceae</taxon>
        <taxon>Pantoea</taxon>
    </lineage>
</organism>
<evidence type="ECO:0000313" key="2">
    <source>
        <dbReference type="EMBL" id="MDO6406275.1"/>
    </source>
</evidence>
<dbReference type="RefSeq" id="WP_208725180.1">
    <property type="nucleotide sequence ID" value="NZ_CP024636.1"/>
</dbReference>
<name>A0AAP9H4L2_9GAMM</name>
<protein>
    <submittedName>
        <fullName evidence="3">Uncharacterized protein</fullName>
    </submittedName>
</protein>
<reference evidence="2" key="3">
    <citation type="submission" date="2023-07" db="EMBL/GenBank/DDBJ databases">
        <title>The extreme plant-growth-promoting properties of Pantoea phytobeneficialis PF55 revealed by functional and genomic analysis.</title>
        <authorList>
            <person name="Nascimento F.X."/>
            <person name="Marcio R.J."/>
        </authorList>
    </citation>
    <scope>NUCLEOTIDE SEQUENCE</scope>
    <source>
        <strain evidence="2">PF55</strain>
    </source>
</reference>
<evidence type="ECO:0000256" key="1">
    <source>
        <dbReference type="SAM" id="Phobius"/>
    </source>
</evidence>
<evidence type="ECO:0000313" key="4">
    <source>
        <dbReference type="Proteomes" id="UP000424872"/>
    </source>
</evidence>
<keyword evidence="1" id="KW-0472">Membrane</keyword>